<evidence type="ECO:0000313" key="5">
    <source>
        <dbReference type="Proteomes" id="UP000386281"/>
    </source>
</evidence>
<dbReference type="Proteomes" id="UP000386281">
    <property type="component" value="Unassembled WGS sequence"/>
</dbReference>
<dbReference type="EMBL" id="NCWY01000010">
    <property type="protein sequence ID" value="PAK95006.1"/>
    <property type="molecule type" value="Genomic_DNA"/>
</dbReference>
<organism evidence="2 4">
    <name type="scientific">Brevibacterium casei</name>
    <dbReference type="NCBI Taxonomy" id="33889"/>
    <lineage>
        <taxon>Bacteria</taxon>
        <taxon>Bacillati</taxon>
        <taxon>Actinomycetota</taxon>
        <taxon>Actinomycetes</taxon>
        <taxon>Micrococcales</taxon>
        <taxon>Brevibacteriaceae</taxon>
        <taxon>Brevibacterium</taxon>
    </lineage>
</organism>
<name>A0A269ZDI2_9MICO</name>
<dbReference type="EC" id="3.5.4.3" evidence="3"/>
<dbReference type="GO" id="GO:0008892">
    <property type="term" value="F:guanine deaminase activity"/>
    <property type="evidence" value="ECO:0007669"/>
    <property type="project" value="UniProtKB-EC"/>
</dbReference>
<gene>
    <name evidence="3" type="primary">guaD_1</name>
    <name evidence="2" type="ORF">B8X04_12230</name>
    <name evidence="3" type="ORF">NCTC12391_02248</name>
</gene>
<dbReference type="InterPro" id="IPR016193">
    <property type="entry name" value="Cytidine_deaminase-like"/>
</dbReference>
<protein>
    <submittedName>
        <fullName evidence="2">Cytosine deaminase</fullName>
    </submittedName>
    <submittedName>
        <fullName evidence="3">Guanine deaminase</fullName>
        <ecNumber evidence="3">3.5.4.3</ecNumber>
    </submittedName>
</protein>
<proteinExistence type="predicted"/>
<feature type="domain" description="CMP/dCMP-type deaminase" evidence="1">
    <location>
        <begin position="8"/>
        <end position="127"/>
    </location>
</feature>
<dbReference type="AlphaFoldDB" id="A0A269ZDI2"/>
<dbReference type="RefSeq" id="WP_095376451.1">
    <property type="nucleotide sequence ID" value="NZ_CAACXN010000015.1"/>
</dbReference>
<reference evidence="3 5" key="2">
    <citation type="submission" date="2019-02" db="EMBL/GenBank/DDBJ databases">
        <authorList>
            <consortium name="Pathogen Informatics"/>
        </authorList>
    </citation>
    <scope>NUCLEOTIDE SEQUENCE [LARGE SCALE GENOMIC DNA]</scope>
    <source>
        <strain evidence="3 5">3012STDY7078520</strain>
    </source>
</reference>
<evidence type="ECO:0000313" key="3">
    <source>
        <dbReference type="EMBL" id="VEW14090.1"/>
    </source>
</evidence>
<dbReference type="EMBL" id="CAACXN010000015">
    <property type="protein sequence ID" value="VEW14090.1"/>
    <property type="molecule type" value="Genomic_DNA"/>
</dbReference>
<dbReference type="Proteomes" id="UP000216867">
    <property type="component" value="Unassembled WGS sequence"/>
</dbReference>
<evidence type="ECO:0000313" key="2">
    <source>
        <dbReference type="EMBL" id="PAK95006.1"/>
    </source>
</evidence>
<accession>A0A269ZDI2</accession>
<dbReference type="SUPFAM" id="SSF53927">
    <property type="entry name" value="Cytidine deaminase-like"/>
    <property type="match status" value="1"/>
</dbReference>
<dbReference type="CDD" id="cd01285">
    <property type="entry name" value="nucleoside_deaminase"/>
    <property type="match status" value="1"/>
</dbReference>
<evidence type="ECO:0000259" key="1">
    <source>
        <dbReference type="PROSITE" id="PS51747"/>
    </source>
</evidence>
<evidence type="ECO:0000313" key="4">
    <source>
        <dbReference type="Proteomes" id="UP000216867"/>
    </source>
</evidence>
<dbReference type="PROSITE" id="PS51747">
    <property type="entry name" value="CYT_DCMP_DEAMINASES_2"/>
    <property type="match status" value="1"/>
</dbReference>
<dbReference type="Gene3D" id="3.40.140.10">
    <property type="entry name" value="Cytidine Deaminase, domain 2"/>
    <property type="match status" value="1"/>
</dbReference>
<reference evidence="2 4" key="1">
    <citation type="submission" date="2017-04" db="EMBL/GenBank/DDBJ databases">
        <title>Kefir bacterial isolates.</title>
        <authorList>
            <person name="Kim Y."/>
            <person name="Blasche S."/>
            <person name="Patil K.R."/>
        </authorList>
    </citation>
    <scope>NUCLEOTIDE SEQUENCE [LARGE SCALE GENOMIC DNA]</scope>
    <source>
        <strain evidence="2 4">OG2</strain>
    </source>
</reference>
<keyword evidence="3" id="KW-0378">Hydrolase</keyword>
<dbReference type="InterPro" id="IPR002125">
    <property type="entry name" value="CMP_dCMP_dom"/>
</dbReference>
<sequence>MSTVGSTVLAEAMERAVDSSIEHVRAGGLPFVGLLTDDTGIISGFGVNRVLETGDPSAHAEIVAMREVLSAGERKDLAGTALLATGEPCGLCYRFAIDHGMETIYVAVDRDAAARWGFDYRSSYSALGITDDIRSSLLHHLPTEHGNEPFSLYVQTQTNHGR</sequence>
<dbReference type="Pfam" id="PF00383">
    <property type="entry name" value="dCMP_cyt_deam_1"/>
    <property type="match status" value="1"/>
</dbReference>